<dbReference type="NCBIfam" id="NF033832">
    <property type="entry name" value="sce7726_fam"/>
    <property type="match status" value="1"/>
</dbReference>
<sequence length="191" mass="22304">MNMLKDNDIREVLLDELYKLHTDEVGTKIVNEMGVLHGQSRIDVAVINGILHGYEIKSESDNLLRLPSQVRDYNLVFDRVSIVVQKNYLEEVRQIIPKWWGIILVTKNKQNINLRTLRKGRTNPTVDPVALSSLLWKDEALDVLKNRGLQRGYLSKPRKIIYQKIADSFSVEEIKHFVNEQLKSREDWKCH</sequence>
<dbReference type="Proteomes" id="UP000317944">
    <property type="component" value="Unassembled WGS sequence"/>
</dbReference>
<evidence type="ECO:0000313" key="2">
    <source>
        <dbReference type="Proteomes" id="UP000317944"/>
    </source>
</evidence>
<reference evidence="1 2" key="1">
    <citation type="submission" date="2018-03" db="EMBL/GenBank/DDBJ databases">
        <title>Aerobic endospore-forming bacteria genome sequencing and assembly.</title>
        <authorList>
            <person name="Cavalcante D.A."/>
            <person name="Driks A."/>
            <person name="Putonti C."/>
            <person name="De-Souza M.T."/>
        </authorList>
    </citation>
    <scope>NUCLEOTIDE SEQUENCE [LARGE SCALE GENOMIC DNA]</scope>
    <source>
        <strain evidence="1 2">SDF0037</strain>
    </source>
</reference>
<dbReference type="EMBL" id="SADV01000038">
    <property type="protein sequence ID" value="TQR27182.1"/>
    <property type="molecule type" value="Genomic_DNA"/>
</dbReference>
<dbReference type="RefSeq" id="WP_142510944.1">
    <property type="nucleotide sequence ID" value="NZ_SADV01000038.1"/>
</dbReference>
<organism evidence="1 2">
    <name type="scientific">Lysinibacillus sphaericus</name>
    <name type="common">Bacillus sphaericus</name>
    <dbReference type="NCBI Taxonomy" id="1421"/>
    <lineage>
        <taxon>Bacteria</taxon>
        <taxon>Bacillati</taxon>
        <taxon>Bacillota</taxon>
        <taxon>Bacilli</taxon>
        <taxon>Bacillales</taxon>
        <taxon>Bacillaceae</taxon>
        <taxon>Lysinibacillus</taxon>
    </lineage>
</organism>
<protein>
    <recommendedName>
        <fullName evidence="3">Sce7726 family protein</fullName>
    </recommendedName>
</protein>
<comment type="caution">
    <text evidence="1">The sequence shown here is derived from an EMBL/GenBank/DDBJ whole genome shotgun (WGS) entry which is preliminary data.</text>
</comment>
<proteinExistence type="predicted"/>
<gene>
    <name evidence="1" type="ORF">C7Y47_23470</name>
</gene>
<evidence type="ECO:0000313" key="1">
    <source>
        <dbReference type="EMBL" id="TQR27182.1"/>
    </source>
</evidence>
<accession>A0A544U7P7</accession>
<dbReference type="AlphaFoldDB" id="A0A544U7P7"/>
<evidence type="ECO:0008006" key="3">
    <source>
        <dbReference type="Google" id="ProtNLM"/>
    </source>
</evidence>
<dbReference type="OrthoDB" id="128875at2"/>
<name>A0A544U7P7_LYSSH</name>
<dbReference type="InterPro" id="IPR047729">
    <property type="entry name" value="Sce7726-like"/>
</dbReference>